<dbReference type="SUPFAM" id="SSF88946">
    <property type="entry name" value="Sigma2 domain of RNA polymerase sigma factors"/>
    <property type="match status" value="1"/>
</dbReference>
<keyword evidence="4" id="KW-0804">Transcription</keyword>
<keyword evidence="2" id="KW-0805">Transcription regulation</keyword>
<dbReference type="InterPro" id="IPR039425">
    <property type="entry name" value="RNA_pol_sigma-70-like"/>
</dbReference>
<dbReference type="GO" id="GO:0003677">
    <property type="term" value="F:DNA binding"/>
    <property type="evidence" value="ECO:0007669"/>
    <property type="project" value="InterPro"/>
</dbReference>
<evidence type="ECO:0000256" key="5">
    <source>
        <dbReference type="SAM" id="MobiDB-lite"/>
    </source>
</evidence>
<dbReference type="GO" id="GO:0016987">
    <property type="term" value="F:sigma factor activity"/>
    <property type="evidence" value="ECO:0007669"/>
    <property type="project" value="UniProtKB-KW"/>
</dbReference>
<gene>
    <name evidence="8" type="ORF">SAMN05421853_11051</name>
</gene>
<dbReference type="Gene3D" id="1.10.1740.10">
    <property type="match status" value="1"/>
</dbReference>
<evidence type="ECO:0000313" key="9">
    <source>
        <dbReference type="Proteomes" id="UP000243106"/>
    </source>
</evidence>
<organism evidence="8 9">
    <name type="scientific">Roseivivax halotolerans</name>
    <dbReference type="NCBI Taxonomy" id="93684"/>
    <lineage>
        <taxon>Bacteria</taxon>
        <taxon>Pseudomonadati</taxon>
        <taxon>Pseudomonadota</taxon>
        <taxon>Alphaproteobacteria</taxon>
        <taxon>Rhodobacterales</taxon>
        <taxon>Roseobacteraceae</taxon>
        <taxon>Roseivivax</taxon>
    </lineage>
</organism>
<dbReference type="PANTHER" id="PTHR43133:SF62">
    <property type="entry name" value="RNA POLYMERASE SIGMA FACTOR SIGZ"/>
    <property type="match status" value="1"/>
</dbReference>
<dbReference type="EMBL" id="FOXV01000010">
    <property type="protein sequence ID" value="SFQ56050.1"/>
    <property type="molecule type" value="Genomic_DNA"/>
</dbReference>
<dbReference type="Gene3D" id="1.10.10.10">
    <property type="entry name" value="Winged helix-like DNA-binding domain superfamily/Winged helix DNA-binding domain"/>
    <property type="match status" value="1"/>
</dbReference>
<dbReference type="Proteomes" id="UP000243106">
    <property type="component" value="Unassembled WGS sequence"/>
</dbReference>
<evidence type="ECO:0000259" key="6">
    <source>
        <dbReference type="Pfam" id="PF04542"/>
    </source>
</evidence>
<dbReference type="Pfam" id="PF08281">
    <property type="entry name" value="Sigma70_r4_2"/>
    <property type="match status" value="1"/>
</dbReference>
<dbReference type="Pfam" id="PF04542">
    <property type="entry name" value="Sigma70_r2"/>
    <property type="match status" value="1"/>
</dbReference>
<feature type="domain" description="RNA polymerase sigma-70 region 2" evidence="6">
    <location>
        <begin position="37"/>
        <end position="104"/>
    </location>
</feature>
<dbReference type="CDD" id="cd06171">
    <property type="entry name" value="Sigma70_r4"/>
    <property type="match status" value="1"/>
</dbReference>
<dbReference type="InterPro" id="IPR007627">
    <property type="entry name" value="RNA_pol_sigma70_r2"/>
</dbReference>
<evidence type="ECO:0000256" key="3">
    <source>
        <dbReference type="ARBA" id="ARBA00023082"/>
    </source>
</evidence>
<dbReference type="PANTHER" id="PTHR43133">
    <property type="entry name" value="RNA POLYMERASE ECF-TYPE SIGMA FACTO"/>
    <property type="match status" value="1"/>
</dbReference>
<name>A0A1I5ZI01_9RHOB</name>
<evidence type="ECO:0000259" key="7">
    <source>
        <dbReference type="Pfam" id="PF08281"/>
    </source>
</evidence>
<dbReference type="AlphaFoldDB" id="A0A1I5ZI01"/>
<evidence type="ECO:0000313" key="8">
    <source>
        <dbReference type="EMBL" id="SFQ56050.1"/>
    </source>
</evidence>
<accession>A0A1I5ZI01</accession>
<keyword evidence="3" id="KW-0731">Sigma factor</keyword>
<dbReference type="NCBIfam" id="TIGR02937">
    <property type="entry name" value="sigma70-ECF"/>
    <property type="match status" value="1"/>
</dbReference>
<reference evidence="9" key="1">
    <citation type="submission" date="2016-10" db="EMBL/GenBank/DDBJ databases">
        <authorList>
            <person name="Varghese N."/>
            <person name="Submissions S."/>
        </authorList>
    </citation>
    <scope>NUCLEOTIDE SEQUENCE [LARGE SCALE GENOMIC DNA]</scope>
    <source>
        <strain evidence="9">JCM 10271</strain>
    </source>
</reference>
<dbReference type="STRING" id="93684.SAMN05421853_11051"/>
<dbReference type="GO" id="GO:0006352">
    <property type="term" value="P:DNA-templated transcription initiation"/>
    <property type="evidence" value="ECO:0007669"/>
    <property type="project" value="InterPro"/>
</dbReference>
<dbReference type="InterPro" id="IPR013249">
    <property type="entry name" value="RNA_pol_sigma70_r4_t2"/>
</dbReference>
<dbReference type="InterPro" id="IPR013324">
    <property type="entry name" value="RNA_pol_sigma_r3/r4-like"/>
</dbReference>
<dbReference type="InterPro" id="IPR014284">
    <property type="entry name" value="RNA_pol_sigma-70_dom"/>
</dbReference>
<evidence type="ECO:0000256" key="4">
    <source>
        <dbReference type="ARBA" id="ARBA00023163"/>
    </source>
</evidence>
<dbReference type="InterPro" id="IPR013325">
    <property type="entry name" value="RNA_pol_sigma_r2"/>
</dbReference>
<evidence type="ECO:0000256" key="1">
    <source>
        <dbReference type="ARBA" id="ARBA00010641"/>
    </source>
</evidence>
<dbReference type="InterPro" id="IPR036388">
    <property type="entry name" value="WH-like_DNA-bd_sf"/>
</dbReference>
<dbReference type="SUPFAM" id="SSF88659">
    <property type="entry name" value="Sigma3 and sigma4 domains of RNA polymerase sigma factors"/>
    <property type="match status" value="1"/>
</dbReference>
<sequence length="193" mass="21421">MQDSGGPGASAAMSPQDEIEAFIARIVMKDRAAFSALYDRTSAKLFAVSLRVLNDRAEAEEALQEAYLRVWHRAELYRANGYSPMTWLITLTRNVAIDRRRKKKPSTGEALDAADTMPDQGPGPEAQAALNSEARALYGCLGELPPDRAEMVQKAYLDGWTYAELSDATGVKLNTVRTWLRRALIQLKECLSR</sequence>
<comment type="similarity">
    <text evidence="1">Belongs to the sigma-70 factor family. ECF subfamily.</text>
</comment>
<feature type="region of interest" description="Disordered" evidence="5">
    <location>
        <begin position="100"/>
        <end position="126"/>
    </location>
</feature>
<feature type="domain" description="RNA polymerase sigma factor 70 region 4 type 2" evidence="7">
    <location>
        <begin position="135"/>
        <end position="187"/>
    </location>
</feature>
<keyword evidence="9" id="KW-1185">Reference proteome</keyword>
<proteinExistence type="inferred from homology"/>
<evidence type="ECO:0000256" key="2">
    <source>
        <dbReference type="ARBA" id="ARBA00023015"/>
    </source>
</evidence>
<protein>
    <submittedName>
        <fullName evidence="8">RNA polymerase sigma-70 factor, ECF subfamily</fullName>
    </submittedName>
</protein>